<comment type="caution">
    <text evidence="2">The sequence shown here is derived from an EMBL/GenBank/DDBJ whole genome shotgun (WGS) entry which is preliminary data.</text>
</comment>
<name>A0ABR3YQ45_9PEZI</name>
<feature type="compositionally biased region" description="Pro residues" evidence="1">
    <location>
        <begin position="669"/>
        <end position="685"/>
    </location>
</feature>
<feature type="region of interest" description="Disordered" evidence="1">
    <location>
        <begin position="1"/>
        <end position="380"/>
    </location>
</feature>
<evidence type="ECO:0000313" key="2">
    <source>
        <dbReference type="EMBL" id="KAL1890105.1"/>
    </source>
</evidence>
<protein>
    <submittedName>
        <fullName evidence="2">Uncharacterized protein</fullName>
    </submittedName>
</protein>
<feature type="compositionally biased region" description="Pro residues" evidence="1">
    <location>
        <begin position="642"/>
        <end position="654"/>
    </location>
</feature>
<evidence type="ECO:0000256" key="1">
    <source>
        <dbReference type="SAM" id="MobiDB-lite"/>
    </source>
</evidence>
<feature type="compositionally biased region" description="Low complexity" evidence="1">
    <location>
        <begin position="594"/>
        <end position="605"/>
    </location>
</feature>
<feature type="compositionally biased region" description="Polar residues" evidence="1">
    <location>
        <begin position="421"/>
        <end position="432"/>
    </location>
</feature>
<accession>A0ABR3YQ45</accession>
<feature type="compositionally biased region" description="Basic and acidic residues" evidence="1">
    <location>
        <begin position="37"/>
        <end position="72"/>
    </location>
</feature>
<reference evidence="2 3" key="1">
    <citation type="journal article" date="2024" name="IMA Fungus">
        <title>IMA Genome - F19 : A genome assembly and annotation guide to empower mycologists, including annotated draft genome sequences of Ceratocystis pirilliformis, Diaporthe australafricana, Fusarium ophioides, Paecilomyces lecythidis, and Sporothrix stenoceras.</title>
        <authorList>
            <person name="Aylward J."/>
            <person name="Wilson A.M."/>
            <person name="Visagie C.M."/>
            <person name="Spraker J."/>
            <person name="Barnes I."/>
            <person name="Buitendag C."/>
            <person name="Ceriani C."/>
            <person name="Del Mar Angel L."/>
            <person name="du Plessis D."/>
            <person name="Fuchs T."/>
            <person name="Gasser K."/>
            <person name="Kramer D."/>
            <person name="Li W."/>
            <person name="Munsamy K."/>
            <person name="Piso A."/>
            <person name="Price J.L."/>
            <person name="Sonnekus B."/>
            <person name="Thomas C."/>
            <person name="van der Nest A."/>
            <person name="van Dijk A."/>
            <person name="van Heerden A."/>
            <person name="van Vuuren N."/>
            <person name="Yilmaz N."/>
            <person name="Duong T.A."/>
            <person name="van der Merwe N.A."/>
            <person name="Wingfield M.J."/>
            <person name="Wingfield B.D."/>
        </authorList>
    </citation>
    <scope>NUCLEOTIDE SEQUENCE [LARGE SCALE GENOMIC DNA]</scope>
    <source>
        <strain evidence="2 3">CMW 12675</strain>
    </source>
</reference>
<feature type="compositionally biased region" description="Polar residues" evidence="1">
    <location>
        <begin position="195"/>
        <end position="207"/>
    </location>
</feature>
<sequence length="842" mass="90740">MASFPIPSQDGAYPRMPGQQHKPVSMSQVQGFGFETDLEKQQREQRERREQWKLRNLREEQQHQQERQEKPQAHPQVHPSHAHQLQQKQLPRPPQQLSQQQQQKPLSHSHSQQQLGQQPQQKPLLQKQLPHQPQQQQQQKQQTPLPHSHSQQQLAKQPQQKQVHLPQKQLPQQPQQLPPPHPNSHSHPHPPPRQATLNRKPSMNPLISPSAHQQSQSQPQQTQSQPQYPSKPAQPPYLPASPSVPSALQSSRSQPKFYPGHYGQQNLPGQPTSFPQQQQQIHPPLSPVYGQPAISNPTSYHQPPTVPHSYSAYGSAPVSPSFASPSSHQFREPTLPHLLPPKKPVASQRTTRPDIPELQSGDVPSANPSIQKLRSDVPLNTAPSAFVAELDSGMAMADFIAEMPGNEPHRLNEGPDGSGSGKESPSVGQEQGQDAAPLMQANPWGFFLEDNPVIDPQRRPSQDGSKPVDDGVFEADSTPVKHDSDPGPVELADSTLPVSTNPGSATTTTTQGLPPKSSTQSRPEPRKDTGPAYESIETPHALASSSAKSPGKFIPFRPGVSPTLSAGLPSASPGLPQPSPPHSAQNAPIPPRRPSLASPPASAVSTHPPPPPERIAPINQQHQGLKYRPSMPNMHIGTPSSPGLPPPLPSPARIPSPTYANTFPSSQNPSPPPLPPPPPYTPMESPPSTNQPATPALPPRPSTSHNNSAPAFGFGHPNMAQYPPPPHHPSLANKPQHLSSSSTASSSSAPSPASSCPFTAGRQPRTAIGEASMKLLNSKAVKMLASKASNIIETRMSPILGTSADGQARSTQPPQQTGVLHGVGAGLRTGRSASHSYSQSRG</sequence>
<feature type="compositionally biased region" description="Basic and acidic residues" evidence="1">
    <location>
        <begin position="456"/>
        <end position="469"/>
    </location>
</feature>
<feature type="region of interest" description="Disordered" evidence="1">
    <location>
        <begin position="802"/>
        <end position="842"/>
    </location>
</feature>
<feature type="compositionally biased region" description="Polar residues" evidence="1">
    <location>
        <begin position="496"/>
        <end position="505"/>
    </location>
</feature>
<feature type="compositionally biased region" description="Polar residues" evidence="1">
    <location>
        <begin position="243"/>
        <end position="254"/>
    </location>
</feature>
<proteinExistence type="predicted"/>
<feature type="compositionally biased region" description="Polar residues" evidence="1">
    <location>
        <begin position="804"/>
        <end position="818"/>
    </location>
</feature>
<gene>
    <name evidence="2" type="ORF">Cpir12675_005535</name>
</gene>
<feature type="compositionally biased region" description="Low complexity" evidence="1">
    <location>
        <begin position="739"/>
        <end position="755"/>
    </location>
</feature>
<feature type="compositionally biased region" description="Polar residues" evidence="1">
    <location>
        <begin position="293"/>
        <end position="302"/>
    </location>
</feature>
<feature type="compositionally biased region" description="Low complexity" evidence="1">
    <location>
        <begin position="268"/>
        <end position="283"/>
    </location>
</feature>
<dbReference type="EMBL" id="JAWDJO010000194">
    <property type="protein sequence ID" value="KAL1890105.1"/>
    <property type="molecule type" value="Genomic_DNA"/>
</dbReference>
<organism evidence="2 3">
    <name type="scientific">Ceratocystis pirilliformis</name>
    <dbReference type="NCBI Taxonomy" id="259994"/>
    <lineage>
        <taxon>Eukaryota</taxon>
        <taxon>Fungi</taxon>
        <taxon>Dikarya</taxon>
        <taxon>Ascomycota</taxon>
        <taxon>Pezizomycotina</taxon>
        <taxon>Sordariomycetes</taxon>
        <taxon>Hypocreomycetidae</taxon>
        <taxon>Microascales</taxon>
        <taxon>Ceratocystidaceae</taxon>
        <taxon>Ceratocystis</taxon>
    </lineage>
</organism>
<feature type="region of interest" description="Disordered" evidence="1">
    <location>
        <begin position="398"/>
        <end position="762"/>
    </location>
</feature>
<keyword evidence="3" id="KW-1185">Reference proteome</keyword>
<feature type="compositionally biased region" description="Low complexity" evidence="1">
    <location>
        <begin position="315"/>
        <end position="337"/>
    </location>
</feature>
<feature type="compositionally biased region" description="Polar residues" evidence="1">
    <location>
        <begin position="831"/>
        <end position="842"/>
    </location>
</feature>
<feature type="compositionally biased region" description="Low complexity" evidence="1">
    <location>
        <begin position="208"/>
        <end position="231"/>
    </location>
</feature>
<evidence type="ECO:0000313" key="3">
    <source>
        <dbReference type="Proteomes" id="UP001583280"/>
    </source>
</evidence>
<feature type="compositionally biased region" description="Low complexity" evidence="1">
    <location>
        <begin position="83"/>
        <end position="175"/>
    </location>
</feature>
<dbReference type="Proteomes" id="UP001583280">
    <property type="component" value="Unassembled WGS sequence"/>
</dbReference>